<evidence type="ECO:0000256" key="1">
    <source>
        <dbReference type="SAM" id="Phobius"/>
    </source>
</evidence>
<gene>
    <name evidence="2" type="ORF">SPHA_57911</name>
</gene>
<evidence type="ECO:0000313" key="2">
    <source>
        <dbReference type="EMBL" id="CAE1305458.1"/>
    </source>
</evidence>
<reference evidence="2" key="1">
    <citation type="submission" date="2021-01" db="EMBL/GenBank/DDBJ databases">
        <authorList>
            <person name="Li R."/>
            <person name="Bekaert M."/>
        </authorList>
    </citation>
    <scope>NUCLEOTIDE SEQUENCE</scope>
    <source>
        <strain evidence="2">Farmed</strain>
    </source>
</reference>
<feature type="transmembrane region" description="Helical" evidence="1">
    <location>
        <begin position="181"/>
        <end position="205"/>
    </location>
</feature>
<organism evidence="2 3">
    <name type="scientific">Acanthosepion pharaonis</name>
    <name type="common">Pharaoh cuttlefish</name>
    <name type="synonym">Sepia pharaonis</name>
    <dbReference type="NCBI Taxonomy" id="158019"/>
    <lineage>
        <taxon>Eukaryota</taxon>
        <taxon>Metazoa</taxon>
        <taxon>Spiralia</taxon>
        <taxon>Lophotrochozoa</taxon>
        <taxon>Mollusca</taxon>
        <taxon>Cephalopoda</taxon>
        <taxon>Coleoidea</taxon>
        <taxon>Decapodiformes</taxon>
        <taxon>Sepiida</taxon>
        <taxon>Sepiina</taxon>
        <taxon>Sepiidae</taxon>
        <taxon>Acanthosepion</taxon>
    </lineage>
</organism>
<feature type="transmembrane region" description="Helical" evidence="1">
    <location>
        <begin position="225"/>
        <end position="244"/>
    </location>
</feature>
<keyword evidence="1" id="KW-0472">Membrane</keyword>
<feature type="transmembrane region" description="Helical" evidence="1">
    <location>
        <begin position="94"/>
        <end position="119"/>
    </location>
</feature>
<sequence length="277" mass="32057">MAVSFFFFSLTNSLSPPLCLWSSLFLSNTFSFFFLVTLSISFWFLPLCLLYLNLPFCLCHFLCFSSKSLFLFLSFFLSCICLCLFLFLSNSFSFSFYISFVCSSLFAILHFFVLVSLSLSLSLSNNDLINLLYNSLSPLFVPRLCIIHASFFFLLIILSFYPCHSFFTIFFSSSPFLYNSHFYVFILVSLFLSLSIPTPTSVHFFSLSQSLLLSLSFTHFDSHFLLSNQFFPLFFILQLTLSNLCPCPPLYFLSSFFFSFNHPLHFFLSNSLSHVIF</sequence>
<proteinExistence type="predicted"/>
<feature type="transmembrane region" description="Helical" evidence="1">
    <location>
        <begin position="140"/>
        <end position="161"/>
    </location>
</feature>
<keyword evidence="3" id="KW-1185">Reference proteome</keyword>
<feature type="transmembrane region" description="Helical" evidence="1">
    <location>
        <begin position="32"/>
        <end position="56"/>
    </location>
</feature>
<dbReference type="EMBL" id="CAHIKZ030003920">
    <property type="protein sequence ID" value="CAE1305458.1"/>
    <property type="molecule type" value="Genomic_DNA"/>
</dbReference>
<keyword evidence="1" id="KW-1133">Transmembrane helix</keyword>
<comment type="caution">
    <text evidence="2">The sequence shown here is derived from an EMBL/GenBank/DDBJ whole genome shotgun (WGS) entry which is preliminary data.</text>
</comment>
<accession>A0A812DK81</accession>
<protein>
    <submittedName>
        <fullName evidence="2">Uncharacterized protein</fullName>
    </submittedName>
</protein>
<feature type="transmembrane region" description="Helical" evidence="1">
    <location>
        <begin position="68"/>
        <end position="88"/>
    </location>
</feature>
<dbReference type="Proteomes" id="UP000597762">
    <property type="component" value="Unassembled WGS sequence"/>
</dbReference>
<evidence type="ECO:0000313" key="3">
    <source>
        <dbReference type="Proteomes" id="UP000597762"/>
    </source>
</evidence>
<name>A0A812DK81_ACAPH</name>
<keyword evidence="1" id="KW-0812">Transmembrane</keyword>
<dbReference type="AlphaFoldDB" id="A0A812DK81"/>